<dbReference type="GO" id="GO:0005576">
    <property type="term" value="C:extracellular region"/>
    <property type="evidence" value="ECO:0007669"/>
    <property type="project" value="UniProtKB-SubCell"/>
</dbReference>
<feature type="signal peptide" evidence="5">
    <location>
        <begin position="1"/>
        <end position="24"/>
    </location>
</feature>
<protein>
    <submittedName>
        <fullName evidence="8">Regenerating islet-derived protein 4-like</fullName>
    </submittedName>
</protein>
<dbReference type="InterPro" id="IPR050111">
    <property type="entry name" value="C-type_lectin/snaclec_domain"/>
</dbReference>
<sequence>MALFACCVTFWLLGALFFSPSAEGGVAARQSCPPGWLFYKSNCYGYFRFELPWAEAEFECQSYGHGAHLASIHDTAEANIIATYVSAYPKTPSVWIGLHDPVENRRWKWTDGSMYNFRNWKAGRPNNINNNEYCGKLIKDTEYKKWNVASCNKEFNFICKFNP</sequence>
<dbReference type="SMART" id="SM00034">
    <property type="entry name" value="CLECT"/>
    <property type="match status" value="1"/>
</dbReference>
<evidence type="ECO:0000256" key="4">
    <source>
        <dbReference type="ARBA" id="ARBA00023157"/>
    </source>
</evidence>
<keyword evidence="4" id="KW-1015">Disulfide bond</keyword>
<evidence type="ECO:0000313" key="8">
    <source>
        <dbReference type="RefSeq" id="XP_033813868.1"/>
    </source>
</evidence>
<dbReference type="InterPro" id="IPR001304">
    <property type="entry name" value="C-type_lectin-like"/>
</dbReference>
<proteinExistence type="predicted"/>
<reference evidence="8" key="1">
    <citation type="submission" date="2025-08" db="UniProtKB">
        <authorList>
            <consortium name="RefSeq"/>
        </authorList>
    </citation>
    <scope>IDENTIFICATION</scope>
</reference>
<keyword evidence="3" id="KW-0430">Lectin</keyword>
<dbReference type="Proteomes" id="UP000515159">
    <property type="component" value="Chromosome 9"/>
</dbReference>
<evidence type="ECO:0000256" key="1">
    <source>
        <dbReference type="ARBA" id="ARBA00004613"/>
    </source>
</evidence>
<keyword evidence="7" id="KW-1185">Reference proteome</keyword>
<dbReference type="Pfam" id="PF00059">
    <property type="entry name" value="Lectin_C"/>
    <property type="match status" value="1"/>
</dbReference>
<dbReference type="Gene3D" id="3.10.100.10">
    <property type="entry name" value="Mannose-Binding Protein A, subunit A"/>
    <property type="match status" value="1"/>
</dbReference>
<dbReference type="RefSeq" id="XP_033813868.1">
    <property type="nucleotide sequence ID" value="XM_033957977.1"/>
</dbReference>
<dbReference type="GeneID" id="117366535"/>
<dbReference type="InParanoid" id="A0A6P8SAM3"/>
<dbReference type="SUPFAM" id="SSF56436">
    <property type="entry name" value="C-type lectin-like"/>
    <property type="match status" value="1"/>
</dbReference>
<comment type="subcellular location">
    <subcellularLocation>
        <location evidence="1">Secreted</location>
    </subcellularLocation>
</comment>
<dbReference type="PROSITE" id="PS50041">
    <property type="entry name" value="C_TYPE_LECTIN_2"/>
    <property type="match status" value="1"/>
</dbReference>
<dbReference type="AlphaFoldDB" id="A0A6P8SAM3"/>
<evidence type="ECO:0000256" key="5">
    <source>
        <dbReference type="SAM" id="SignalP"/>
    </source>
</evidence>
<accession>A0A6P8SAM3</accession>
<dbReference type="InterPro" id="IPR016186">
    <property type="entry name" value="C-type_lectin-like/link_sf"/>
</dbReference>
<name>A0A6P8SAM3_GEOSA</name>
<dbReference type="OrthoDB" id="441660at2759"/>
<keyword evidence="2" id="KW-0964">Secreted</keyword>
<keyword evidence="5" id="KW-0732">Signal</keyword>
<dbReference type="FunFam" id="3.10.100.10:FF:000015">
    <property type="entry name" value="C-type lectin Cal"/>
    <property type="match status" value="1"/>
</dbReference>
<organism evidence="7 8">
    <name type="scientific">Geotrypetes seraphini</name>
    <name type="common">Gaboon caecilian</name>
    <name type="synonym">Caecilia seraphini</name>
    <dbReference type="NCBI Taxonomy" id="260995"/>
    <lineage>
        <taxon>Eukaryota</taxon>
        <taxon>Metazoa</taxon>
        <taxon>Chordata</taxon>
        <taxon>Craniata</taxon>
        <taxon>Vertebrata</taxon>
        <taxon>Euteleostomi</taxon>
        <taxon>Amphibia</taxon>
        <taxon>Gymnophiona</taxon>
        <taxon>Geotrypetes</taxon>
    </lineage>
</organism>
<dbReference type="PRINTS" id="PR01504">
    <property type="entry name" value="PNCREATITSAP"/>
</dbReference>
<feature type="chain" id="PRO_5028355648" evidence="5">
    <location>
        <begin position="25"/>
        <end position="163"/>
    </location>
</feature>
<evidence type="ECO:0000256" key="2">
    <source>
        <dbReference type="ARBA" id="ARBA00022525"/>
    </source>
</evidence>
<dbReference type="GO" id="GO:0030246">
    <property type="term" value="F:carbohydrate binding"/>
    <property type="evidence" value="ECO:0007669"/>
    <property type="project" value="UniProtKB-KW"/>
</dbReference>
<gene>
    <name evidence="8" type="primary">LOC117366535</name>
</gene>
<dbReference type="CDD" id="cd03594">
    <property type="entry name" value="CLECT_REG-1_like"/>
    <property type="match status" value="1"/>
</dbReference>
<dbReference type="FunCoup" id="A0A6P8SAM3">
    <property type="interactions" value="364"/>
</dbReference>
<evidence type="ECO:0000313" key="7">
    <source>
        <dbReference type="Proteomes" id="UP000515159"/>
    </source>
</evidence>
<evidence type="ECO:0000256" key="3">
    <source>
        <dbReference type="ARBA" id="ARBA00022734"/>
    </source>
</evidence>
<dbReference type="KEGG" id="gsh:117366535"/>
<dbReference type="InterPro" id="IPR016187">
    <property type="entry name" value="CTDL_fold"/>
</dbReference>
<dbReference type="PANTHER" id="PTHR22803">
    <property type="entry name" value="MANNOSE, PHOSPHOLIPASE, LECTIN RECEPTOR RELATED"/>
    <property type="match status" value="1"/>
</dbReference>
<evidence type="ECO:0000259" key="6">
    <source>
        <dbReference type="PROSITE" id="PS50041"/>
    </source>
</evidence>
<feature type="domain" description="C-type lectin" evidence="6">
    <location>
        <begin position="39"/>
        <end position="160"/>
    </location>
</feature>